<keyword evidence="2" id="KW-0489">Methyltransferase</keyword>
<keyword evidence="3" id="KW-1185">Reference proteome</keyword>
<dbReference type="EMBL" id="MCFC01000008">
    <property type="protein sequence ID" value="ORY32862.1"/>
    <property type="molecule type" value="Genomic_DNA"/>
</dbReference>
<feature type="region of interest" description="Disordered" evidence="1">
    <location>
        <begin position="1"/>
        <end position="52"/>
    </location>
</feature>
<dbReference type="GO" id="GO:0008168">
    <property type="term" value="F:methyltransferase activity"/>
    <property type="evidence" value="ECO:0007669"/>
    <property type="project" value="UniProtKB-KW"/>
</dbReference>
<dbReference type="AlphaFoldDB" id="A0A1Y2BDG2"/>
<dbReference type="OrthoDB" id="2013972at2759"/>
<feature type="compositionally biased region" description="Basic and acidic residues" evidence="1">
    <location>
        <begin position="15"/>
        <end position="32"/>
    </location>
</feature>
<dbReference type="InterPro" id="IPR029063">
    <property type="entry name" value="SAM-dependent_MTases_sf"/>
</dbReference>
<dbReference type="Proteomes" id="UP000193986">
    <property type="component" value="Unassembled WGS sequence"/>
</dbReference>
<dbReference type="Gene3D" id="3.40.50.150">
    <property type="entry name" value="Vaccinia Virus protein VP39"/>
    <property type="match status" value="1"/>
</dbReference>
<keyword evidence="2" id="KW-0808">Transferase</keyword>
<evidence type="ECO:0000256" key="1">
    <source>
        <dbReference type="SAM" id="MobiDB-lite"/>
    </source>
</evidence>
<evidence type="ECO:0000313" key="2">
    <source>
        <dbReference type="EMBL" id="ORY32862.1"/>
    </source>
</evidence>
<organism evidence="2 3">
    <name type="scientific">Naematelia encephala</name>
    <dbReference type="NCBI Taxonomy" id="71784"/>
    <lineage>
        <taxon>Eukaryota</taxon>
        <taxon>Fungi</taxon>
        <taxon>Dikarya</taxon>
        <taxon>Basidiomycota</taxon>
        <taxon>Agaricomycotina</taxon>
        <taxon>Tremellomycetes</taxon>
        <taxon>Tremellales</taxon>
        <taxon>Naemateliaceae</taxon>
        <taxon>Naematelia</taxon>
    </lineage>
</organism>
<dbReference type="CDD" id="cd02440">
    <property type="entry name" value="AdoMet_MTases"/>
    <property type="match status" value="1"/>
</dbReference>
<dbReference type="PANTHER" id="PTHR43591">
    <property type="entry name" value="METHYLTRANSFERASE"/>
    <property type="match status" value="1"/>
</dbReference>
<gene>
    <name evidence="2" type="ORF">BCR39DRAFT_586781</name>
</gene>
<evidence type="ECO:0000313" key="3">
    <source>
        <dbReference type="Proteomes" id="UP000193986"/>
    </source>
</evidence>
<protein>
    <submittedName>
        <fullName evidence="2">S-adenosyl-L-methionine-dependent methyltransferase</fullName>
    </submittedName>
</protein>
<dbReference type="Pfam" id="PF13489">
    <property type="entry name" value="Methyltransf_23"/>
    <property type="match status" value="1"/>
</dbReference>
<accession>A0A1Y2BDG2</accession>
<reference evidence="2 3" key="1">
    <citation type="submission" date="2016-07" db="EMBL/GenBank/DDBJ databases">
        <title>Pervasive Adenine N6-methylation of Active Genes in Fungi.</title>
        <authorList>
            <consortium name="DOE Joint Genome Institute"/>
            <person name="Mondo S.J."/>
            <person name="Dannebaum R.O."/>
            <person name="Kuo R.C."/>
            <person name="Labutti K."/>
            <person name="Haridas S."/>
            <person name="Kuo A."/>
            <person name="Salamov A."/>
            <person name="Ahrendt S.R."/>
            <person name="Lipzen A."/>
            <person name="Sullivan W."/>
            <person name="Andreopoulos W.B."/>
            <person name="Clum A."/>
            <person name="Lindquist E."/>
            <person name="Daum C."/>
            <person name="Ramamoorthy G.K."/>
            <person name="Gryganskyi A."/>
            <person name="Culley D."/>
            <person name="Magnuson J.K."/>
            <person name="James T.Y."/>
            <person name="O'Malley M.A."/>
            <person name="Stajich J.E."/>
            <person name="Spatafora J.W."/>
            <person name="Visel A."/>
            <person name="Grigoriev I.V."/>
        </authorList>
    </citation>
    <scope>NUCLEOTIDE SEQUENCE [LARGE SCALE GENOMIC DNA]</scope>
    <source>
        <strain evidence="2 3">68-887.2</strain>
    </source>
</reference>
<dbReference type="InParanoid" id="A0A1Y2BDG2"/>
<dbReference type="PANTHER" id="PTHR43591:SF24">
    <property type="entry name" value="2-METHOXY-6-POLYPRENYL-1,4-BENZOQUINOL METHYLASE, MITOCHONDRIAL"/>
    <property type="match status" value="1"/>
</dbReference>
<comment type="caution">
    <text evidence="2">The sequence shown here is derived from an EMBL/GenBank/DDBJ whole genome shotgun (WGS) entry which is preliminary data.</text>
</comment>
<proteinExistence type="predicted"/>
<dbReference type="STRING" id="71784.A0A1Y2BDG2"/>
<dbReference type="SUPFAM" id="SSF53335">
    <property type="entry name" value="S-adenosyl-L-methionine-dependent methyltransferases"/>
    <property type="match status" value="1"/>
</dbReference>
<name>A0A1Y2BDG2_9TREE</name>
<dbReference type="GO" id="GO:0032259">
    <property type="term" value="P:methylation"/>
    <property type="evidence" value="ECO:0007669"/>
    <property type="project" value="UniProtKB-KW"/>
</dbReference>
<sequence length="356" mass="41233">MSDNDNDSINKWRARREQDEKNRVAEEARQRQVAEGGEDFRTGTTDSQDSEEGEYFVYDGRTYNNTSWAYRFPADQEEVIRLDRQHYILSAILPGLYRGPVEEVLANDPTKNRRLLDIGCGTGIWLAEMAERFPHVDCVGIDIMNIQHDHHLENCTYMNVEAPRRLHMFPDRSFDVIQVRQMLSSIYHYPELLKECYRLLRPGGLMLVHEPAGQYYSAWEGYEVSDLAPALHSWIEIFRNSFEYRGIRLDQFNHITDFLMGAGFDRTRINVDVQHRAVCQEDQSTVLAQNEIAHALSFVHASRLMILESGQLTTSQFDQLREDAYNELHLQGRGPAGPLGASGIVSPWCYWWVRKV</sequence>